<sequence>MSPQTLTPVKWLFACFSLTSMKPHPGLTTALSSWSKSLYWEGMQFHSLL</sequence>
<evidence type="ECO:0000313" key="1">
    <source>
        <dbReference type="EMBL" id="JAH51111.1"/>
    </source>
</evidence>
<name>A0A0E9TBX7_ANGAN</name>
<reference evidence="1" key="1">
    <citation type="submission" date="2014-11" db="EMBL/GenBank/DDBJ databases">
        <authorList>
            <person name="Amaro Gonzalez C."/>
        </authorList>
    </citation>
    <scope>NUCLEOTIDE SEQUENCE</scope>
</reference>
<organism evidence="1">
    <name type="scientific">Anguilla anguilla</name>
    <name type="common">European freshwater eel</name>
    <name type="synonym">Muraena anguilla</name>
    <dbReference type="NCBI Taxonomy" id="7936"/>
    <lineage>
        <taxon>Eukaryota</taxon>
        <taxon>Metazoa</taxon>
        <taxon>Chordata</taxon>
        <taxon>Craniata</taxon>
        <taxon>Vertebrata</taxon>
        <taxon>Euteleostomi</taxon>
        <taxon>Actinopterygii</taxon>
        <taxon>Neopterygii</taxon>
        <taxon>Teleostei</taxon>
        <taxon>Anguilliformes</taxon>
        <taxon>Anguillidae</taxon>
        <taxon>Anguilla</taxon>
    </lineage>
</organism>
<accession>A0A0E9TBX7</accession>
<proteinExistence type="predicted"/>
<dbReference type="EMBL" id="GBXM01057466">
    <property type="protein sequence ID" value="JAH51111.1"/>
    <property type="molecule type" value="Transcribed_RNA"/>
</dbReference>
<dbReference type="AlphaFoldDB" id="A0A0E9TBX7"/>
<reference evidence="1" key="2">
    <citation type="journal article" date="2015" name="Fish Shellfish Immunol.">
        <title>Early steps in the European eel (Anguilla anguilla)-Vibrio vulnificus interaction in the gills: Role of the RtxA13 toxin.</title>
        <authorList>
            <person name="Callol A."/>
            <person name="Pajuelo D."/>
            <person name="Ebbesson L."/>
            <person name="Teles M."/>
            <person name="MacKenzie S."/>
            <person name="Amaro C."/>
        </authorList>
    </citation>
    <scope>NUCLEOTIDE SEQUENCE</scope>
</reference>
<protein>
    <submittedName>
        <fullName evidence="1">Uncharacterized protein</fullName>
    </submittedName>
</protein>